<dbReference type="SUPFAM" id="SSF53178">
    <property type="entry name" value="Peptidyl-tRNA hydrolase-like"/>
    <property type="match status" value="1"/>
</dbReference>
<dbReference type="Proteomes" id="UP001604277">
    <property type="component" value="Unassembled WGS sequence"/>
</dbReference>
<gene>
    <name evidence="1" type="ORF">Fot_44297</name>
</gene>
<protein>
    <submittedName>
        <fullName evidence="1">Beta-galactosidase</fullName>
    </submittedName>
</protein>
<dbReference type="AlphaFoldDB" id="A0ABD1R342"/>
<name>A0ABD1R342_9LAMI</name>
<keyword evidence="2" id="KW-1185">Reference proteome</keyword>
<proteinExistence type="predicted"/>
<organism evidence="1 2">
    <name type="scientific">Forsythia ovata</name>
    <dbReference type="NCBI Taxonomy" id="205694"/>
    <lineage>
        <taxon>Eukaryota</taxon>
        <taxon>Viridiplantae</taxon>
        <taxon>Streptophyta</taxon>
        <taxon>Embryophyta</taxon>
        <taxon>Tracheophyta</taxon>
        <taxon>Spermatophyta</taxon>
        <taxon>Magnoliopsida</taxon>
        <taxon>eudicotyledons</taxon>
        <taxon>Gunneridae</taxon>
        <taxon>Pentapetalae</taxon>
        <taxon>asterids</taxon>
        <taxon>lamiids</taxon>
        <taxon>Lamiales</taxon>
        <taxon>Oleaceae</taxon>
        <taxon>Forsythieae</taxon>
        <taxon>Forsythia</taxon>
    </lineage>
</organism>
<dbReference type="EMBL" id="JBFOLJ010000013">
    <property type="protein sequence ID" value="KAL2482853.1"/>
    <property type="molecule type" value="Genomic_DNA"/>
</dbReference>
<sequence length="266" mass="30215">MKELELGLGLSLGDGGAKSRSKPVEGLWLSNDKSIFLIVGLGNPGNKYYGTRHNGFSVWLKYVPGISFSTDNGPFKFMVSEIFYTKAAMQKFTTTIVNMRKAEKLYESWWSNNYILGLLRQPKWGHLKHIHREIKLCERALRSRGTCFKSKFSCAAFLANYNQHSFAKVLMGISIATYLHGPSASFPIATTQFTIQQGNQLWKSRKSQTNFQSSFTRWLNEGKHDLTWQKWSYKVGLKGEALSLHPLSRSSSVEWVEGSMLLKSSH</sequence>
<dbReference type="InterPro" id="IPR036416">
    <property type="entry name" value="Pept_tRNA_hydro_sf"/>
</dbReference>
<dbReference type="InterPro" id="IPR001944">
    <property type="entry name" value="Glycoside_Hdrlase_35"/>
</dbReference>
<evidence type="ECO:0000313" key="2">
    <source>
        <dbReference type="Proteomes" id="UP001604277"/>
    </source>
</evidence>
<dbReference type="PANTHER" id="PTHR23421">
    <property type="entry name" value="BETA-GALACTOSIDASE RELATED"/>
    <property type="match status" value="1"/>
</dbReference>
<accession>A0ABD1R342</accession>
<reference evidence="2" key="1">
    <citation type="submission" date="2024-07" db="EMBL/GenBank/DDBJ databases">
        <title>Two chromosome-level genome assemblies of Korean endemic species Abeliophyllum distichum and Forsythia ovata (Oleaceae).</title>
        <authorList>
            <person name="Jang H."/>
        </authorList>
    </citation>
    <scope>NUCLEOTIDE SEQUENCE [LARGE SCALE GENOMIC DNA]</scope>
</reference>
<comment type="caution">
    <text evidence="1">The sequence shown here is derived from an EMBL/GenBank/DDBJ whole genome shotgun (WGS) entry which is preliminary data.</text>
</comment>
<dbReference type="Gene3D" id="3.40.50.1470">
    <property type="entry name" value="Peptidyl-tRNA hydrolase"/>
    <property type="match status" value="1"/>
</dbReference>
<evidence type="ECO:0000313" key="1">
    <source>
        <dbReference type="EMBL" id="KAL2482853.1"/>
    </source>
</evidence>